<comment type="caution">
    <text evidence="9">The sequence shown here is derived from an EMBL/GenBank/DDBJ whole genome shotgun (WGS) entry which is preliminary data.</text>
</comment>
<gene>
    <name evidence="9" type="ORF">ACFPYJ_22870</name>
</gene>
<evidence type="ECO:0000256" key="1">
    <source>
        <dbReference type="ARBA" id="ARBA00004651"/>
    </source>
</evidence>
<evidence type="ECO:0000256" key="5">
    <source>
        <dbReference type="ARBA" id="ARBA00022989"/>
    </source>
</evidence>
<dbReference type="SUPFAM" id="SSF161098">
    <property type="entry name" value="MetI-like"/>
    <property type="match status" value="1"/>
</dbReference>
<dbReference type="PROSITE" id="PS50928">
    <property type="entry name" value="ABC_TM1"/>
    <property type="match status" value="1"/>
</dbReference>
<dbReference type="PANTHER" id="PTHR43227">
    <property type="entry name" value="BLL4140 PROTEIN"/>
    <property type="match status" value="1"/>
</dbReference>
<evidence type="ECO:0000256" key="4">
    <source>
        <dbReference type="ARBA" id="ARBA00022692"/>
    </source>
</evidence>
<dbReference type="Pfam" id="PF00528">
    <property type="entry name" value="BPD_transp_1"/>
    <property type="match status" value="1"/>
</dbReference>
<feature type="transmembrane region" description="Helical" evidence="7">
    <location>
        <begin position="112"/>
        <end position="134"/>
    </location>
</feature>
<evidence type="ECO:0000313" key="10">
    <source>
        <dbReference type="Proteomes" id="UP001596047"/>
    </source>
</evidence>
<feature type="transmembrane region" description="Helical" evidence="7">
    <location>
        <begin position="79"/>
        <end position="100"/>
    </location>
</feature>
<dbReference type="InterPro" id="IPR050809">
    <property type="entry name" value="UgpAE/MalFG_permease"/>
</dbReference>
<evidence type="ECO:0000256" key="7">
    <source>
        <dbReference type="RuleBase" id="RU363032"/>
    </source>
</evidence>
<evidence type="ECO:0000256" key="3">
    <source>
        <dbReference type="ARBA" id="ARBA00022475"/>
    </source>
</evidence>
<feature type="transmembrane region" description="Helical" evidence="7">
    <location>
        <begin position="274"/>
        <end position="294"/>
    </location>
</feature>
<proteinExistence type="inferred from homology"/>
<dbReference type="Gene3D" id="1.10.3720.10">
    <property type="entry name" value="MetI-like"/>
    <property type="match status" value="1"/>
</dbReference>
<keyword evidence="2 7" id="KW-0813">Transport</keyword>
<keyword evidence="10" id="KW-1185">Reference proteome</keyword>
<name>A0ABW0W184_9BACL</name>
<feature type="transmembrane region" description="Helical" evidence="7">
    <location>
        <begin position="225"/>
        <end position="247"/>
    </location>
</feature>
<keyword evidence="3" id="KW-1003">Cell membrane</keyword>
<evidence type="ECO:0000259" key="8">
    <source>
        <dbReference type="PROSITE" id="PS50928"/>
    </source>
</evidence>
<feature type="domain" description="ABC transmembrane type-1" evidence="8">
    <location>
        <begin position="75"/>
        <end position="298"/>
    </location>
</feature>
<evidence type="ECO:0000256" key="2">
    <source>
        <dbReference type="ARBA" id="ARBA00022448"/>
    </source>
</evidence>
<evidence type="ECO:0000313" key="9">
    <source>
        <dbReference type="EMBL" id="MFC5651912.1"/>
    </source>
</evidence>
<evidence type="ECO:0000256" key="6">
    <source>
        <dbReference type="ARBA" id="ARBA00023136"/>
    </source>
</evidence>
<sequence length="302" mass="33237">MKPLKLSQKKSITGVLFLLPWLLGFLFLFASPLFQSIRFSFSKLEITPTGYSLTWMGLANFKEALFVNADFNRVLSDSVTSMIVSVPLVLFFSLFSATLINQKYRGRTIVRAIFFLPVILASGAVASAEATSLMNSLMTSVTSGQASDLGLSSGQLSSSFNMGDLLIESGFNESFVDYLVGAVDRIYDIISHSGIQILIFLAGLQSIPSSMYEVAKIEGATGYQMFWKITFPMVSPLILTNVIYTIIDSFSDNTMIQIIYDAAFKSLNFGLSSAMAWMYTTVVALILAVIGYFVSKKVFYNS</sequence>
<reference evidence="10" key="1">
    <citation type="journal article" date="2019" name="Int. J. Syst. Evol. Microbiol.">
        <title>The Global Catalogue of Microorganisms (GCM) 10K type strain sequencing project: providing services to taxonomists for standard genome sequencing and annotation.</title>
        <authorList>
            <consortium name="The Broad Institute Genomics Platform"/>
            <consortium name="The Broad Institute Genome Sequencing Center for Infectious Disease"/>
            <person name="Wu L."/>
            <person name="Ma J."/>
        </authorList>
    </citation>
    <scope>NUCLEOTIDE SEQUENCE [LARGE SCALE GENOMIC DNA]</scope>
    <source>
        <strain evidence="10">CGMCC 1.3240</strain>
    </source>
</reference>
<dbReference type="EMBL" id="JBHSOW010000082">
    <property type="protein sequence ID" value="MFC5651912.1"/>
    <property type="molecule type" value="Genomic_DNA"/>
</dbReference>
<dbReference type="CDD" id="cd06261">
    <property type="entry name" value="TM_PBP2"/>
    <property type="match status" value="1"/>
</dbReference>
<keyword evidence="6 7" id="KW-0472">Membrane</keyword>
<dbReference type="InterPro" id="IPR035906">
    <property type="entry name" value="MetI-like_sf"/>
</dbReference>
<dbReference type="RefSeq" id="WP_379190546.1">
    <property type="nucleotide sequence ID" value="NZ_JBHSOW010000082.1"/>
</dbReference>
<comment type="similarity">
    <text evidence="7">Belongs to the binding-protein-dependent transport system permease family.</text>
</comment>
<feature type="transmembrane region" description="Helical" evidence="7">
    <location>
        <begin position="186"/>
        <end position="204"/>
    </location>
</feature>
<dbReference type="InterPro" id="IPR000515">
    <property type="entry name" value="MetI-like"/>
</dbReference>
<comment type="subcellular location">
    <subcellularLocation>
        <location evidence="1 7">Cell membrane</location>
        <topology evidence="1 7">Multi-pass membrane protein</topology>
    </subcellularLocation>
</comment>
<keyword evidence="4 7" id="KW-0812">Transmembrane</keyword>
<keyword evidence="5 7" id="KW-1133">Transmembrane helix</keyword>
<dbReference type="PANTHER" id="PTHR43227:SF3">
    <property type="entry name" value="BINDING-PROTEIN-DEPENDENT TRANSPORT SYSTEMS INNER MEMBRANE COMPONENT"/>
    <property type="match status" value="1"/>
</dbReference>
<feature type="transmembrane region" description="Helical" evidence="7">
    <location>
        <begin position="12"/>
        <end position="34"/>
    </location>
</feature>
<accession>A0ABW0W184</accession>
<organism evidence="9 10">
    <name type="scientific">Paenibacillus solisilvae</name>
    <dbReference type="NCBI Taxonomy" id="2486751"/>
    <lineage>
        <taxon>Bacteria</taxon>
        <taxon>Bacillati</taxon>
        <taxon>Bacillota</taxon>
        <taxon>Bacilli</taxon>
        <taxon>Bacillales</taxon>
        <taxon>Paenibacillaceae</taxon>
        <taxon>Paenibacillus</taxon>
    </lineage>
</organism>
<protein>
    <submittedName>
        <fullName evidence="9">Carbohydrate ABC transporter permease</fullName>
    </submittedName>
</protein>
<dbReference type="Proteomes" id="UP001596047">
    <property type="component" value="Unassembled WGS sequence"/>
</dbReference>